<dbReference type="AlphaFoldDB" id="A0A0D0IVZ5"/>
<comment type="caution">
    <text evidence="3">The sequence shown here is derived from an EMBL/GenBank/DDBJ whole genome shotgun (WGS) entry which is preliminary data.</text>
</comment>
<dbReference type="Gene3D" id="1.10.1660.10">
    <property type="match status" value="1"/>
</dbReference>
<dbReference type="InterPro" id="IPR009061">
    <property type="entry name" value="DNA-bd_dom_put_sf"/>
</dbReference>
<dbReference type="PROSITE" id="PS50937">
    <property type="entry name" value="HTH_MERR_2"/>
    <property type="match status" value="1"/>
</dbReference>
<reference evidence="3 4" key="1">
    <citation type="submission" date="2015-01" db="EMBL/GenBank/DDBJ databases">
        <title>Draft genome sequence of Leucobacter komagatae strain VKM ST2845.</title>
        <authorList>
            <person name="Karlyshev A.V."/>
            <person name="Kudryashova E.B."/>
        </authorList>
    </citation>
    <scope>NUCLEOTIDE SEQUENCE [LARGE SCALE GENOMIC DNA]</scope>
    <source>
        <strain evidence="3 4">VKM ST2845</strain>
    </source>
</reference>
<accession>A0A0D0IVZ5</accession>
<feature type="region of interest" description="Disordered" evidence="1">
    <location>
        <begin position="95"/>
        <end position="115"/>
    </location>
</feature>
<keyword evidence="4" id="KW-1185">Reference proteome</keyword>
<dbReference type="GO" id="GO:0006355">
    <property type="term" value="P:regulation of DNA-templated transcription"/>
    <property type="evidence" value="ECO:0007669"/>
    <property type="project" value="InterPro"/>
</dbReference>
<dbReference type="SMART" id="SM00422">
    <property type="entry name" value="HTH_MERR"/>
    <property type="match status" value="1"/>
</dbReference>
<dbReference type="OrthoDB" id="5242095at2"/>
<dbReference type="RefSeq" id="WP_042542504.1">
    <property type="nucleotide sequence ID" value="NZ_JXSQ01000001.1"/>
</dbReference>
<evidence type="ECO:0000256" key="1">
    <source>
        <dbReference type="SAM" id="MobiDB-lite"/>
    </source>
</evidence>
<dbReference type="SUPFAM" id="SSF46955">
    <property type="entry name" value="Putative DNA-binding domain"/>
    <property type="match status" value="1"/>
</dbReference>
<organism evidence="3 4">
    <name type="scientific">Leucobacter komagatae</name>
    <dbReference type="NCBI Taxonomy" id="55969"/>
    <lineage>
        <taxon>Bacteria</taxon>
        <taxon>Bacillati</taxon>
        <taxon>Actinomycetota</taxon>
        <taxon>Actinomycetes</taxon>
        <taxon>Micrococcales</taxon>
        <taxon>Microbacteriaceae</taxon>
        <taxon>Leucobacter</taxon>
    </lineage>
</organism>
<evidence type="ECO:0000259" key="2">
    <source>
        <dbReference type="PROSITE" id="PS50937"/>
    </source>
</evidence>
<dbReference type="EMBL" id="JXSQ01000001">
    <property type="protein sequence ID" value="KIP53758.1"/>
    <property type="molecule type" value="Genomic_DNA"/>
</dbReference>
<protein>
    <recommendedName>
        <fullName evidence="2">HTH merR-type domain-containing protein</fullName>
    </recommendedName>
</protein>
<dbReference type="InterPro" id="IPR000551">
    <property type="entry name" value="MerR-type_HTH_dom"/>
</dbReference>
<feature type="domain" description="HTH merR-type" evidence="2">
    <location>
        <begin position="1"/>
        <end position="70"/>
    </location>
</feature>
<evidence type="ECO:0000313" key="4">
    <source>
        <dbReference type="Proteomes" id="UP000032120"/>
    </source>
</evidence>
<name>A0A0D0IVZ5_9MICO</name>
<gene>
    <name evidence="3" type="ORF">SD72_00705</name>
</gene>
<sequence length="228" mass="24416">MQISELAEVTGVPLPTVKFYIREGLLPKGTPVSATRAEYGEGHSDRLRVISALASVPGLPIARMREILAIIDNWDDYGVIEAMGHAVAALPPYAAPSDARRGREDGASPEGPPPPQLTYAREAVAALGLTFDPEYPATRQLDDAITAVLGAGLAWTPDTAARYGASLRQLAENEVTPVPSMTARQSIEYAVLGTTLFEPVILAIRRLLHRHFAETAVEAPSQAPRATE</sequence>
<dbReference type="GO" id="GO:0003677">
    <property type="term" value="F:DNA binding"/>
    <property type="evidence" value="ECO:0007669"/>
    <property type="project" value="InterPro"/>
</dbReference>
<evidence type="ECO:0000313" key="3">
    <source>
        <dbReference type="EMBL" id="KIP53758.1"/>
    </source>
</evidence>
<proteinExistence type="predicted"/>
<dbReference type="Pfam" id="PF13411">
    <property type="entry name" value="MerR_1"/>
    <property type="match status" value="1"/>
</dbReference>
<dbReference type="Proteomes" id="UP000032120">
    <property type="component" value="Unassembled WGS sequence"/>
</dbReference>